<dbReference type="PANTHER" id="PTHR46986">
    <property type="entry name" value="ENDORIBONUCLEASE YBEY, CHLOROPLASTIC"/>
    <property type="match status" value="1"/>
</dbReference>
<protein>
    <recommendedName>
        <fullName evidence="7">Endoribonuclease YbeY</fullName>
        <ecNumber evidence="7">3.1.-.-</ecNumber>
    </recommendedName>
</protein>
<name>A0A1M7ED95_9RHOB</name>
<feature type="binding site" evidence="7">
    <location>
        <position position="156"/>
    </location>
    <ligand>
        <name>Zn(2+)</name>
        <dbReference type="ChEBI" id="CHEBI:29105"/>
        <note>catalytic</note>
    </ligand>
</feature>
<evidence type="ECO:0000256" key="3">
    <source>
        <dbReference type="ARBA" id="ARBA00022723"/>
    </source>
</evidence>
<keyword evidence="6 7" id="KW-0862">Zinc</keyword>
<feature type="binding site" evidence="7">
    <location>
        <position position="162"/>
    </location>
    <ligand>
        <name>Zn(2+)</name>
        <dbReference type="ChEBI" id="CHEBI:29105"/>
        <note>catalytic</note>
    </ligand>
</feature>
<evidence type="ECO:0000256" key="2">
    <source>
        <dbReference type="ARBA" id="ARBA00022722"/>
    </source>
</evidence>
<evidence type="ECO:0000256" key="1">
    <source>
        <dbReference type="ARBA" id="ARBA00010875"/>
    </source>
</evidence>
<dbReference type="AlphaFoldDB" id="A0A1M7ED95"/>
<dbReference type="PROSITE" id="PS01306">
    <property type="entry name" value="UPF0054"/>
    <property type="match status" value="1"/>
</dbReference>
<dbReference type="NCBIfam" id="TIGR00043">
    <property type="entry name" value="rRNA maturation RNase YbeY"/>
    <property type="match status" value="1"/>
</dbReference>
<evidence type="ECO:0000256" key="7">
    <source>
        <dbReference type="HAMAP-Rule" id="MF_00009"/>
    </source>
</evidence>
<dbReference type="InterPro" id="IPR020549">
    <property type="entry name" value="YbeY_CS"/>
</dbReference>
<gene>
    <name evidence="7" type="primary">ybeY</name>
    <name evidence="9" type="ORF">SAMN05444398_1077</name>
</gene>
<comment type="similarity">
    <text evidence="1 7">Belongs to the endoribonuclease YbeY family.</text>
</comment>
<evidence type="ECO:0000313" key="9">
    <source>
        <dbReference type="EMBL" id="SHL89329.1"/>
    </source>
</evidence>
<proteinExistence type="inferred from homology"/>
<dbReference type="Pfam" id="PF02130">
    <property type="entry name" value="YbeY"/>
    <property type="match status" value="1"/>
</dbReference>
<dbReference type="GO" id="GO:0005737">
    <property type="term" value="C:cytoplasm"/>
    <property type="evidence" value="ECO:0007669"/>
    <property type="project" value="UniProtKB-SubCell"/>
</dbReference>
<dbReference type="GO" id="GO:0004222">
    <property type="term" value="F:metalloendopeptidase activity"/>
    <property type="evidence" value="ECO:0007669"/>
    <property type="project" value="InterPro"/>
</dbReference>
<dbReference type="InterPro" id="IPR002036">
    <property type="entry name" value="YbeY"/>
</dbReference>
<dbReference type="Proteomes" id="UP000183974">
    <property type="component" value="Unassembled WGS sequence"/>
</dbReference>
<dbReference type="STRING" id="337701.SAMN05444398_1077"/>
<dbReference type="InterPro" id="IPR023091">
    <property type="entry name" value="MetalPrtase_cat_dom_sf_prd"/>
</dbReference>
<sequence>MPFLLAPNIPGVRGLAPGICHMLTDTLIEDSRWQEAGLEDLAETAAQAALAHLGLDPADWEIAVLGCDDARIAALNADFRGKPQPTNVLSWPEDDLAPDTPGARPAPPGPEAGAGQGPSHLGDIAIAYETCQREASEAAIPPADHITHLIVHAVLHLLGYDHIRDKDATLMEQTEVAILGKLGVRDPY</sequence>
<evidence type="ECO:0000313" key="10">
    <source>
        <dbReference type="Proteomes" id="UP000183974"/>
    </source>
</evidence>
<feature type="binding site" evidence="7">
    <location>
        <position position="152"/>
    </location>
    <ligand>
        <name>Zn(2+)</name>
        <dbReference type="ChEBI" id="CHEBI:29105"/>
        <note>catalytic</note>
    </ligand>
</feature>
<feature type="region of interest" description="Disordered" evidence="8">
    <location>
        <begin position="83"/>
        <end position="119"/>
    </location>
</feature>
<keyword evidence="5 7" id="KW-0378">Hydrolase</keyword>
<dbReference type="EC" id="3.1.-.-" evidence="7"/>
<evidence type="ECO:0000256" key="8">
    <source>
        <dbReference type="SAM" id="MobiDB-lite"/>
    </source>
</evidence>
<comment type="function">
    <text evidence="7">Single strand-specific metallo-endoribonuclease involved in late-stage 70S ribosome quality control and in maturation of the 3' terminus of the 16S rRNA.</text>
</comment>
<dbReference type="Gene3D" id="3.40.390.30">
    <property type="entry name" value="Metalloproteases ('zincins'), catalytic domain"/>
    <property type="match status" value="1"/>
</dbReference>
<evidence type="ECO:0000256" key="6">
    <source>
        <dbReference type="ARBA" id="ARBA00022833"/>
    </source>
</evidence>
<dbReference type="EMBL" id="FRBR01000007">
    <property type="protein sequence ID" value="SHL89329.1"/>
    <property type="molecule type" value="Genomic_DNA"/>
</dbReference>
<dbReference type="PANTHER" id="PTHR46986:SF1">
    <property type="entry name" value="ENDORIBONUCLEASE YBEY, CHLOROPLASTIC"/>
    <property type="match status" value="1"/>
</dbReference>
<dbReference type="SUPFAM" id="SSF55486">
    <property type="entry name" value="Metalloproteases ('zincins'), catalytic domain"/>
    <property type="match status" value="1"/>
</dbReference>
<keyword evidence="7" id="KW-0690">Ribosome biogenesis</keyword>
<comment type="subcellular location">
    <subcellularLocation>
        <location evidence="7">Cytoplasm</location>
    </subcellularLocation>
</comment>
<keyword evidence="10" id="KW-1185">Reference proteome</keyword>
<dbReference type="GO" id="GO:0004521">
    <property type="term" value="F:RNA endonuclease activity"/>
    <property type="evidence" value="ECO:0007669"/>
    <property type="project" value="UniProtKB-UniRule"/>
</dbReference>
<keyword evidence="2 7" id="KW-0540">Nuclease</keyword>
<dbReference type="GO" id="GO:0008270">
    <property type="term" value="F:zinc ion binding"/>
    <property type="evidence" value="ECO:0007669"/>
    <property type="project" value="UniProtKB-UniRule"/>
</dbReference>
<evidence type="ECO:0000256" key="5">
    <source>
        <dbReference type="ARBA" id="ARBA00022801"/>
    </source>
</evidence>
<dbReference type="GO" id="GO:0006364">
    <property type="term" value="P:rRNA processing"/>
    <property type="evidence" value="ECO:0007669"/>
    <property type="project" value="UniProtKB-UniRule"/>
</dbReference>
<organism evidence="9 10">
    <name type="scientific">Roseovarius pacificus</name>
    <dbReference type="NCBI Taxonomy" id="337701"/>
    <lineage>
        <taxon>Bacteria</taxon>
        <taxon>Pseudomonadati</taxon>
        <taxon>Pseudomonadota</taxon>
        <taxon>Alphaproteobacteria</taxon>
        <taxon>Rhodobacterales</taxon>
        <taxon>Roseobacteraceae</taxon>
        <taxon>Roseovarius</taxon>
    </lineage>
</organism>
<keyword evidence="7" id="KW-0698">rRNA processing</keyword>
<keyword evidence="3 7" id="KW-0479">Metal-binding</keyword>
<keyword evidence="4 7" id="KW-0255">Endonuclease</keyword>
<keyword evidence="7" id="KW-0963">Cytoplasm</keyword>
<evidence type="ECO:0000256" key="4">
    <source>
        <dbReference type="ARBA" id="ARBA00022759"/>
    </source>
</evidence>
<dbReference type="HAMAP" id="MF_00009">
    <property type="entry name" value="Endoribonucl_YbeY"/>
    <property type="match status" value="1"/>
</dbReference>
<comment type="cofactor">
    <cofactor evidence="7">
        <name>Zn(2+)</name>
        <dbReference type="ChEBI" id="CHEBI:29105"/>
    </cofactor>
    <text evidence="7">Binds 1 zinc ion.</text>
</comment>
<reference evidence="9 10" key="1">
    <citation type="submission" date="2016-11" db="EMBL/GenBank/DDBJ databases">
        <authorList>
            <person name="Jaros S."/>
            <person name="Januszkiewicz K."/>
            <person name="Wedrychowicz H."/>
        </authorList>
    </citation>
    <scope>NUCLEOTIDE SEQUENCE [LARGE SCALE GENOMIC DNA]</scope>
    <source>
        <strain evidence="9 10">DSM 29589</strain>
    </source>
</reference>
<accession>A0A1M7ED95</accession>